<proteinExistence type="predicted"/>
<accession>C7RB12</accession>
<name>C7RB12_KANKD</name>
<keyword evidence="1" id="KW-0472">Membrane</keyword>
<dbReference type="eggNOG" id="ENOG502ZWXG">
    <property type="taxonomic scope" value="Bacteria"/>
</dbReference>
<organism evidence="2 3">
    <name type="scientific">Kangiella koreensis (strain DSM 16069 / JCM 12317 / KCTC 12182 / SW-125)</name>
    <dbReference type="NCBI Taxonomy" id="523791"/>
    <lineage>
        <taxon>Bacteria</taxon>
        <taxon>Pseudomonadati</taxon>
        <taxon>Pseudomonadota</taxon>
        <taxon>Gammaproteobacteria</taxon>
        <taxon>Kangiellales</taxon>
        <taxon>Kangiellaceae</taxon>
        <taxon>Kangiella</taxon>
    </lineage>
</organism>
<dbReference type="EMBL" id="CP001707">
    <property type="protein sequence ID" value="ACV26454.1"/>
    <property type="molecule type" value="Genomic_DNA"/>
</dbReference>
<dbReference type="AlphaFoldDB" id="C7RB12"/>
<dbReference type="InParanoid" id="C7RB12"/>
<evidence type="ECO:0000313" key="3">
    <source>
        <dbReference type="Proteomes" id="UP000001231"/>
    </source>
</evidence>
<dbReference type="OrthoDB" id="9886872at2"/>
<dbReference type="KEGG" id="kko:Kkor_1035"/>
<evidence type="ECO:0000256" key="1">
    <source>
        <dbReference type="SAM" id="Phobius"/>
    </source>
</evidence>
<protein>
    <submittedName>
        <fullName evidence="2">Uncharacterized protein</fullName>
    </submittedName>
</protein>
<feature type="transmembrane region" description="Helical" evidence="1">
    <location>
        <begin position="45"/>
        <end position="68"/>
    </location>
</feature>
<evidence type="ECO:0000313" key="2">
    <source>
        <dbReference type="EMBL" id="ACV26454.1"/>
    </source>
</evidence>
<keyword evidence="1" id="KW-1133">Transmembrane helix</keyword>
<dbReference type="RefSeq" id="WP_012800968.1">
    <property type="nucleotide sequence ID" value="NC_013166.1"/>
</dbReference>
<keyword evidence="1" id="KW-0812">Transmembrane</keyword>
<keyword evidence="3" id="KW-1185">Reference proteome</keyword>
<gene>
    <name evidence="2" type="ordered locus">Kkor_1035</name>
</gene>
<dbReference type="Proteomes" id="UP000001231">
    <property type="component" value="Chromosome"/>
</dbReference>
<sequence length="73" mass="8152">MGAGFYMMIALSIVIYTIALADKKQGWIWFGVNLCVSMVLGKFYGLTVALAFIGFVITFLIMFVVNIFKENSN</sequence>
<dbReference type="STRING" id="523791.Kkor_1035"/>
<reference evidence="2 3" key="1">
    <citation type="journal article" date="2009" name="Stand. Genomic Sci.">
        <title>Complete genome sequence of Kangiella koreensis type strain (SW-125).</title>
        <authorList>
            <person name="Han C."/>
            <person name="Sikorski J."/>
            <person name="Lapidus A."/>
            <person name="Nolan M."/>
            <person name="Glavina Del Rio T."/>
            <person name="Tice H."/>
            <person name="Cheng J.F."/>
            <person name="Lucas S."/>
            <person name="Chen F."/>
            <person name="Copeland A."/>
            <person name="Ivanova N."/>
            <person name="Mavromatis K."/>
            <person name="Ovchinnikova G."/>
            <person name="Pati A."/>
            <person name="Bruce D."/>
            <person name="Goodwin L."/>
            <person name="Pitluck S."/>
            <person name="Chen A."/>
            <person name="Palaniappan K."/>
            <person name="Land M."/>
            <person name="Hauser L."/>
            <person name="Chang Y.J."/>
            <person name="Jeffries C.D."/>
            <person name="Chain P."/>
            <person name="Saunders E."/>
            <person name="Brettin T."/>
            <person name="Goker M."/>
            <person name="Tindall B.J."/>
            <person name="Bristow J."/>
            <person name="Eisen J.A."/>
            <person name="Markowitz V."/>
            <person name="Hugenholtz P."/>
            <person name="Kyrpides N.C."/>
            <person name="Klenk H.P."/>
            <person name="Detter J.C."/>
        </authorList>
    </citation>
    <scope>NUCLEOTIDE SEQUENCE [LARGE SCALE GENOMIC DNA]</scope>
    <source>
        <strain evidence="3">DSM 16069 / KCTC 12182 / SW-125</strain>
    </source>
</reference>
<dbReference type="HOGENOM" id="CLU_2699779_0_0_6"/>